<protein>
    <submittedName>
        <fullName evidence="2">Uncharacterized protein LOC142172426</fullName>
    </submittedName>
</protein>
<organism evidence="1 2">
    <name type="scientific">Nicotiana tabacum</name>
    <name type="common">Common tobacco</name>
    <dbReference type="NCBI Taxonomy" id="4097"/>
    <lineage>
        <taxon>Eukaryota</taxon>
        <taxon>Viridiplantae</taxon>
        <taxon>Streptophyta</taxon>
        <taxon>Embryophyta</taxon>
        <taxon>Tracheophyta</taxon>
        <taxon>Spermatophyta</taxon>
        <taxon>Magnoliopsida</taxon>
        <taxon>eudicotyledons</taxon>
        <taxon>Gunneridae</taxon>
        <taxon>Pentapetalae</taxon>
        <taxon>asterids</taxon>
        <taxon>lamiids</taxon>
        <taxon>Solanales</taxon>
        <taxon>Solanaceae</taxon>
        <taxon>Nicotianoideae</taxon>
        <taxon>Nicotianeae</taxon>
        <taxon>Nicotiana</taxon>
    </lineage>
</organism>
<keyword evidence="1" id="KW-1185">Reference proteome</keyword>
<dbReference type="RefSeq" id="XP_075092137.1">
    <property type="nucleotide sequence ID" value="XM_075236036.1"/>
</dbReference>
<accession>A0AC58T4K6</accession>
<proteinExistence type="predicted"/>
<reference evidence="2" key="2">
    <citation type="submission" date="2025-08" db="UniProtKB">
        <authorList>
            <consortium name="RefSeq"/>
        </authorList>
    </citation>
    <scope>IDENTIFICATION</scope>
    <source>
        <tissue evidence="2">Leaf</tissue>
    </source>
</reference>
<gene>
    <name evidence="2" type="primary">LOC142172426</name>
</gene>
<reference evidence="1" key="1">
    <citation type="journal article" date="2014" name="Nat. Commun.">
        <title>The tobacco genome sequence and its comparison with those of tomato and potato.</title>
        <authorList>
            <person name="Sierro N."/>
            <person name="Battey J.N."/>
            <person name="Ouadi S."/>
            <person name="Bakaher N."/>
            <person name="Bovet L."/>
            <person name="Willig A."/>
            <person name="Goepfert S."/>
            <person name="Peitsch M.C."/>
            <person name="Ivanov N.V."/>
        </authorList>
    </citation>
    <scope>NUCLEOTIDE SEQUENCE [LARGE SCALE GENOMIC DNA]</scope>
</reference>
<name>A0AC58T4K6_TOBAC</name>
<dbReference type="Proteomes" id="UP000790787">
    <property type="component" value="Chromosome 18"/>
</dbReference>
<sequence length="484" mass="54173">MVISWILNSLDSDISQSVIYSKTAKGLWDELNQYYGQSNGARMYEVQKDLSSVSQGYSDVSGCFNKVKRLWDEIESLNTESYCNQKYNFTTPNQYQRGNSDAKRAPDPRKPFCRYCKKSGHVLETCYKLHGYPQNFKFGNKNIRVAANVYSNSEVADEGQNQFPTASVNFAGPFSEEAIETCRGTWTHLLSSKGNALSSLKSFFSMVETQFNVKIKTIRTDNALELGASLEATQFFQSKGVLHRISCPYTPQQNVPKPLRDKFSPRSTPCIFFGYPPGKKAYKLLQLSNKKILISRDVIFHENIFSYSESTSPKTLFSGSSNSSDFGYPPHHTPSSHQHIPSPQQNIPAAFPHHNTPSSFAYSPLQVVSTPSSVHSSSAPPSLSVSPVHTPENAPRYPSRPHHLPSYLRDYVCGSVFSSSPFTLTYVASFPKSVCFSSLSSTNQDLLKALNNVHEPTIYQQATQHPAWQEAMLKEFEAFESNAT</sequence>
<evidence type="ECO:0000313" key="1">
    <source>
        <dbReference type="Proteomes" id="UP000790787"/>
    </source>
</evidence>
<evidence type="ECO:0000313" key="2">
    <source>
        <dbReference type="RefSeq" id="XP_075092137.1"/>
    </source>
</evidence>